<keyword evidence="3" id="KW-1185">Reference proteome</keyword>
<evidence type="ECO:0000259" key="1">
    <source>
        <dbReference type="Pfam" id="PF01590"/>
    </source>
</evidence>
<name>A0AA37MFN7_9HYPH</name>
<gene>
    <name evidence="2" type="ORF">NBEOAGPD_4366</name>
</gene>
<dbReference type="Gene3D" id="3.30.450.40">
    <property type="match status" value="1"/>
</dbReference>
<dbReference type="InterPro" id="IPR003018">
    <property type="entry name" value="GAF"/>
</dbReference>
<dbReference type="Pfam" id="PF01590">
    <property type="entry name" value="GAF"/>
    <property type="match status" value="1"/>
</dbReference>
<evidence type="ECO:0000313" key="2">
    <source>
        <dbReference type="EMBL" id="GJD81121.1"/>
    </source>
</evidence>
<accession>A0AA37MFN7</accession>
<comment type="caution">
    <text evidence="2">The sequence shown here is derived from an EMBL/GenBank/DDBJ whole genome shotgun (WGS) entry which is preliminary data.</text>
</comment>
<dbReference type="AlphaFoldDB" id="A0AA37MFN7"/>
<organism evidence="2 3">
    <name type="scientific">Methylobacterium gregans</name>
    <dbReference type="NCBI Taxonomy" id="374424"/>
    <lineage>
        <taxon>Bacteria</taxon>
        <taxon>Pseudomonadati</taxon>
        <taxon>Pseudomonadota</taxon>
        <taxon>Alphaproteobacteria</taxon>
        <taxon>Hyphomicrobiales</taxon>
        <taxon>Methylobacteriaceae</taxon>
        <taxon>Methylobacterium</taxon>
    </lineage>
</organism>
<reference evidence="2" key="1">
    <citation type="journal article" date="2016" name="Front. Microbiol.">
        <title>Genome Sequence of the Piezophilic, Mesophilic Sulfate-Reducing Bacterium Desulfovibrio indicus J2T.</title>
        <authorList>
            <person name="Cao J."/>
            <person name="Maignien L."/>
            <person name="Shao Z."/>
            <person name="Alain K."/>
            <person name="Jebbar M."/>
        </authorList>
    </citation>
    <scope>NUCLEOTIDE SEQUENCE</scope>
    <source>
        <strain evidence="2">NBRC 103626</strain>
    </source>
</reference>
<dbReference type="RefSeq" id="WP_238306416.1">
    <property type="nucleotide sequence ID" value="NZ_BPQM01000128.1"/>
</dbReference>
<proteinExistence type="predicted"/>
<feature type="domain" description="GAF" evidence="1">
    <location>
        <begin position="3"/>
        <end position="59"/>
    </location>
</feature>
<sequence>MAPRFMKEAGVVAFANVPICLPGRKAYGLLQVDATEPRDFGNEDTEFLRTYAIILGQVIDRLQKVSALRQSEDRFQRFAEHSANVLWLADLKSGRLVHLSPRFAQV</sequence>
<dbReference type="InterPro" id="IPR029016">
    <property type="entry name" value="GAF-like_dom_sf"/>
</dbReference>
<dbReference type="Gene3D" id="3.30.450.20">
    <property type="entry name" value="PAS domain"/>
    <property type="match status" value="1"/>
</dbReference>
<dbReference type="EMBL" id="BPQM01000128">
    <property type="protein sequence ID" value="GJD81121.1"/>
    <property type="molecule type" value="Genomic_DNA"/>
</dbReference>
<reference evidence="2" key="2">
    <citation type="submission" date="2021-08" db="EMBL/GenBank/DDBJ databases">
        <authorList>
            <person name="Tani A."/>
            <person name="Ola A."/>
            <person name="Ogura Y."/>
            <person name="Katsura K."/>
            <person name="Hayashi T."/>
        </authorList>
    </citation>
    <scope>NUCLEOTIDE SEQUENCE</scope>
    <source>
        <strain evidence="2">NBRC 103626</strain>
    </source>
</reference>
<evidence type="ECO:0000313" key="3">
    <source>
        <dbReference type="Proteomes" id="UP001055108"/>
    </source>
</evidence>
<dbReference type="SUPFAM" id="SSF55781">
    <property type="entry name" value="GAF domain-like"/>
    <property type="match status" value="1"/>
</dbReference>
<dbReference type="Proteomes" id="UP001055108">
    <property type="component" value="Unassembled WGS sequence"/>
</dbReference>
<protein>
    <recommendedName>
        <fullName evidence="1">GAF domain-containing protein</fullName>
    </recommendedName>
</protein>